<dbReference type="FunFam" id="3.40.50.620:FF:000060">
    <property type="entry name" value="Leucine--tRNA ligase"/>
    <property type="match status" value="1"/>
</dbReference>
<proteinExistence type="inferred from homology"/>
<dbReference type="FunFam" id="1.10.730.10:FF:000002">
    <property type="entry name" value="Leucine--tRNA ligase"/>
    <property type="match status" value="1"/>
</dbReference>
<feature type="domain" description="Aminoacyl-tRNA synthetase class Ia" evidence="11">
    <location>
        <begin position="12"/>
        <end position="215"/>
    </location>
</feature>
<evidence type="ECO:0000256" key="1">
    <source>
        <dbReference type="ARBA" id="ARBA00005594"/>
    </source>
</evidence>
<keyword evidence="5 9" id="KW-0067">ATP-binding</keyword>
<dbReference type="SUPFAM" id="SSF47323">
    <property type="entry name" value="Anticodon-binding domain of a subclass of class I aminoacyl-tRNA synthetases"/>
    <property type="match status" value="1"/>
</dbReference>
<sequence length="819" mass="93524">MKLYDPKKIESKWQKFWEKNKTFAVKEDPEKKKFYSLIEFPYPSGAGLHVGHPRPFTAMDVISRKKRMEGFNVLYPIGFDAFGLPTENYAIKTGRPPAEVTAENIATFTRQLKSLGYSFDWDRAVDTTDPEYYRWTQWIFLQFYKHGLAYKKNQPINWCPKDKIGLANEEVVQGCCERCGAPVEQRNKEQWMLAITKYADKLLEGLKEVDYIAPARIQQENWIGRNEGINIMYPVVGTAVSITVFTTRPDTNFGATFLVVAPDSAFVKQNFDKFSDKKAARGYIDKTTRQTEQDRIAEGRKKTGVATGLYATNHLTKRRMPIYISDFVLGNVGTGAVVGVPGHDRRDFEFAQAFGIEVVRVVVGKDGDTSLITRPEQVQEENGTMINSDFLNGLNIHAATQKIMDYLVEKGWGVRVVNYKLRDWVFSRQRYWGEPIPLVYCGACAQAKKFESKGEEVNPGWVPLPENELPLKLPKVEKYQPTDTGESPLAAMEKWVNTKCPRCGGKARRETDTMPNWAGSSWYFLRYCDPHNDKEFASMKKLEYWMAVDWYNGGMEHTVLHLLYSRFWNEFLFDIGVVPTREPYKKRTSHGMILGPDGEKMSKSRGNVINPDEMVEKFGTDAFRMYIMFMGPFDQAVMWDTNGLVGVRRFLDKVWNLQENPADSKDNSQVIVHQTIKKVTEDIDKMAFNTAIAKMMELANYFGKEQKITKEEYGIFVKLLSPFAPHLAEEIWAEALGHKKTLAYEPWPVFKPELTVEATLTLAVQINGKVRDEIEIASDATEEVVKQAALASGKVQKWLEGKAPKKVIYVKGKLVSVVI</sequence>
<evidence type="ECO:0000313" key="15">
    <source>
        <dbReference type="Proteomes" id="UP000033965"/>
    </source>
</evidence>
<dbReference type="FunFam" id="3.40.50.620:FF:000056">
    <property type="entry name" value="Leucine--tRNA ligase"/>
    <property type="match status" value="1"/>
</dbReference>
<feature type="short sequence motif" description="'KMSKS' region" evidence="9">
    <location>
        <begin position="600"/>
        <end position="604"/>
    </location>
</feature>
<dbReference type="GO" id="GO:0006429">
    <property type="term" value="P:leucyl-tRNA aminoacylation"/>
    <property type="evidence" value="ECO:0007669"/>
    <property type="project" value="UniProtKB-UniRule"/>
</dbReference>
<dbReference type="InterPro" id="IPR002302">
    <property type="entry name" value="Leu-tRNA-ligase"/>
</dbReference>
<reference evidence="14 15" key="1">
    <citation type="journal article" date="2015" name="Nature">
        <title>rRNA introns, odd ribosomes, and small enigmatic genomes across a large radiation of phyla.</title>
        <authorList>
            <person name="Brown C.T."/>
            <person name="Hug L.A."/>
            <person name="Thomas B.C."/>
            <person name="Sharon I."/>
            <person name="Castelle C.J."/>
            <person name="Singh A."/>
            <person name="Wilkins M.J."/>
            <person name="Williams K.H."/>
            <person name="Banfield J.F."/>
        </authorList>
    </citation>
    <scope>NUCLEOTIDE SEQUENCE [LARGE SCALE GENOMIC DNA]</scope>
</reference>
<comment type="subcellular location">
    <subcellularLocation>
        <location evidence="9">Cytoplasm</location>
    </subcellularLocation>
</comment>
<evidence type="ECO:0000256" key="3">
    <source>
        <dbReference type="ARBA" id="ARBA00022598"/>
    </source>
</evidence>
<dbReference type="AlphaFoldDB" id="A0A0G1VSP6"/>
<dbReference type="PANTHER" id="PTHR43740:SF2">
    <property type="entry name" value="LEUCINE--TRNA LIGASE, MITOCHONDRIAL"/>
    <property type="match status" value="1"/>
</dbReference>
<dbReference type="PRINTS" id="PR00985">
    <property type="entry name" value="TRNASYNTHLEU"/>
</dbReference>
<dbReference type="Pfam" id="PF08264">
    <property type="entry name" value="Anticodon_1"/>
    <property type="match status" value="1"/>
</dbReference>
<dbReference type="Gene3D" id="1.10.730.10">
    <property type="entry name" value="Isoleucyl-tRNA Synthetase, Domain 1"/>
    <property type="match status" value="1"/>
</dbReference>
<dbReference type="FunFam" id="3.10.20.590:FF:000001">
    <property type="entry name" value="Leucine--tRNA ligase"/>
    <property type="match status" value="1"/>
</dbReference>
<dbReference type="Proteomes" id="UP000033965">
    <property type="component" value="Unassembled WGS sequence"/>
</dbReference>
<evidence type="ECO:0000259" key="12">
    <source>
        <dbReference type="Pfam" id="PF08264"/>
    </source>
</evidence>
<organism evidence="14 15">
    <name type="scientific">Candidatus Kaiserbacteria bacterium GW2011_GWA2_49_19</name>
    <dbReference type="NCBI Taxonomy" id="1618669"/>
    <lineage>
        <taxon>Bacteria</taxon>
        <taxon>Candidatus Kaiseribacteriota</taxon>
    </lineage>
</organism>
<comment type="catalytic activity">
    <reaction evidence="8 9">
        <text>tRNA(Leu) + L-leucine + ATP = L-leucyl-tRNA(Leu) + AMP + diphosphate</text>
        <dbReference type="Rhea" id="RHEA:11688"/>
        <dbReference type="Rhea" id="RHEA-COMP:9613"/>
        <dbReference type="Rhea" id="RHEA-COMP:9622"/>
        <dbReference type="ChEBI" id="CHEBI:30616"/>
        <dbReference type="ChEBI" id="CHEBI:33019"/>
        <dbReference type="ChEBI" id="CHEBI:57427"/>
        <dbReference type="ChEBI" id="CHEBI:78442"/>
        <dbReference type="ChEBI" id="CHEBI:78494"/>
        <dbReference type="ChEBI" id="CHEBI:456215"/>
        <dbReference type="EC" id="6.1.1.4"/>
    </reaction>
</comment>
<dbReference type="PROSITE" id="PS00178">
    <property type="entry name" value="AA_TRNA_LIGASE_I"/>
    <property type="match status" value="1"/>
</dbReference>
<dbReference type="SUPFAM" id="SSF50677">
    <property type="entry name" value="ValRS/IleRS/LeuRS editing domain"/>
    <property type="match status" value="1"/>
</dbReference>
<dbReference type="SUPFAM" id="SSF52374">
    <property type="entry name" value="Nucleotidylyl transferase"/>
    <property type="match status" value="1"/>
</dbReference>
<protein>
    <recommendedName>
        <fullName evidence="9">Leucine--tRNA ligase</fullName>
        <ecNumber evidence="9">6.1.1.4</ecNumber>
    </recommendedName>
    <alternativeName>
        <fullName evidence="9">Leucyl-tRNA synthetase</fullName>
        <shortName evidence="9">LeuRS</shortName>
    </alternativeName>
</protein>
<dbReference type="PANTHER" id="PTHR43740">
    <property type="entry name" value="LEUCYL-TRNA SYNTHETASE"/>
    <property type="match status" value="1"/>
</dbReference>
<comment type="similarity">
    <text evidence="1 9 10">Belongs to the class-I aminoacyl-tRNA synthetase family.</text>
</comment>
<feature type="domain" description="Aminoacyl-tRNA synthetase class Ia" evidence="11">
    <location>
        <begin position="421"/>
        <end position="637"/>
    </location>
</feature>
<dbReference type="GO" id="GO:0002161">
    <property type="term" value="F:aminoacyl-tRNA deacylase activity"/>
    <property type="evidence" value="ECO:0007669"/>
    <property type="project" value="InterPro"/>
</dbReference>
<feature type="domain" description="Leucyl-tRNA synthetase editing" evidence="13">
    <location>
        <begin position="220"/>
        <end position="407"/>
    </location>
</feature>
<accession>A0A0G1VSP6</accession>
<dbReference type="Pfam" id="PF00133">
    <property type="entry name" value="tRNA-synt_1"/>
    <property type="match status" value="2"/>
</dbReference>
<gene>
    <name evidence="9" type="primary">leuS</name>
    <name evidence="14" type="ORF">UY44_C0004G0015</name>
</gene>
<dbReference type="Pfam" id="PF13603">
    <property type="entry name" value="tRNA-synt_1_2"/>
    <property type="match status" value="1"/>
</dbReference>
<dbReference type="EC" id="6.1.1.4" evidence="9"/>
<keyword evidence="3 9" id="KW-0436">Ligase</keyword>
<evidence type="ECO:0000256" key="10">
    <source>
        <dbReference type="RuleBase" id="RU363035"/>
    </source>
</evidence>
<dbReference type="NCBIfam" id="TIGR00396">
    <property type="entry name" value="leuS_bact"/>
    <property type="match status" value="1"/>
</dbReference>
<dbReference type="GO" id="GO:0004823">
    <property type="term" value="F:leucine-tRNA ligase activity"/>
    <property type="evidence" value="ECO:0007669"/>
    <property type="project" value="UniProtKB-UniRule"/>
</dbReference>
<evidence type="ECO:0000256" key="2">
    <source>
        <dbReference type="ARBA" id="ARBA00022490"/>
    </source>
</evidence>
<dbReference type="InterPro" id="IPR009008">
    <property type="entry name" value="Val/Leu/Ile-tRNA-synth_edit"/>
</dbReference>
<dbReference type="Gene3D" id="3.40.50.620">
    <property type="entry name" value="HUPs"/>
    <property type="match status" value="2"/>
</dbReference>
<keyword evidence="4 9" id="KW-0547">Nucleotide-binding</keyword>
<dbReference type="EMBL" id="LCPZ01000004">
    <property type="protein sequence ID" value="KKW09300.1"/>
    <property type="molecule type" value="Genomic_DNA"/>
</dbReference>
<dbReference type="CDD" id="cd07958">
    <property type="entry name" value="Anticodon_Ia_Leu_BEm"/>
    <property type="match status" value="1"/>
</dbReference>
<dbReference type="CDD" id="cd00812">
    <property type="entry name" value="LeuRS_core"/>
    <property type="match status" value="1"/>
</dbReference>
<evidence type="ECO:0000259" key="13">
    <source>
        <dbReference type="Pfam" id="PF13603"/>
    </source>
</evidence>
<keyword evidence="2 9" id="KW-0963">Cytoplasm</keyword>
<evidence type="ECO:0000256" key="9">
    <source>
        <dbReference type="HAMAP-Rule" id="MF_00049"/>
    </source>
</evidence>
<feature type="binding site" evidence="9">
    <location>
        <position position="603"/>
    </location>
    <ligand>
        <name>ATP</name>
        <dbReference type="ChEBI" id="CHEBI:30616"/>
    </ligand>
</feature>
<dbReference type="InterPro" id="IPR013155">
    <property type="entry name" value="M/V/L/I-tRNA-synth_anticd-bd"/>
</dbReference>
<dbReference type="InterPro" id="IPR001412">
    <property type="entry name" value="aa-tRNA-synth_I_CS"/>
</dbReference>
<keyword evidence="6 9" id="KW-0648">Protein biosynthesis</keyword>
<keyword evidence="7 9" id="KW-0030">Aminoacyl-tRNA synthetase</keyword>
<dbReference type="InterPro" id="IPR014729">
    <property type="entry name" value="Rossmann-like_a/b/a_fold"/>
</dbReference>
<name>A0A0G1VSP6_9BACT</name>
<comment type="caution">
    <text evidence="14">The sequence shown here is derived from an EMBL/GenBank/DDBJ whole genome shotgun (WGS) entry which is preliminary data.</text>
</comment>
<dbReference type="HAMAP" id="MF_00049_B">
    <property type="entry name" value="Leu_tRNA_synth_B"/>
    <property type="match status" value="1"/>
</dbReference>
<evidence type="ECO:0000256" key="7">
    <source>
        <dbReference type="ARBA" id="ARBA00023146"/>
    </source>
</evidence>
<evidence type="ECO:0000256" key="8">
    <source>
        <dbReference type="ARBA" id="ARBA00047469"/>
    </source>
</evidence>
<dbReference type="PATRIC" id="fig|1618669.3.peg.186"/>
<evidence type="ECO:0000256" key="4">
    <source>
        <dbReference type="ARBA" id="ARBA00022741"/>
    </source>
</evidence>
<dbReference type="GO" id="GO:0005524">
    <property type="term" value="F:ATP binding"/>
    <property type="evidence" value="ECO:0007669"/>
    <property type="project" value="UniProtKB-UniRule"/>
</dbReference>
<feature type="domain" description="Methionyl/Valyl/Leucyl/Isoleucyl-tRNA synthetase anticodon-binding" evidence="12">
    <location>
        <begin position="672"/>
        <end position="785"/>
    </location>
</feature>
<evidence type="ECO:0000259" key="11">
    <source>
        <dbReference type="Pfam" id="PF00133"/>
    </source>
</evidence>
<dbReference type="Gene3D" id="3.10.20.590">
    <property type="match status" value="1"/>
</dbReference>
<evidence type="ECO:0000256" key="6">
    <source>
        <dbReference type="ARBA" id="ARBA00022917"/>
    </source>
</evidence>
<dbReference type="GO" id="GO:0005829">
    <property type="term" value="C:cytosol"/>
    <property type="evidence" value="ECO:0007669"/>
    <property type="project" value="TreeGrafter"/>
</dbReference>
<comment type="caution">
    <text evidence="9">Lacks conserved residue(s) required for the propagation of feature annotation.</text>
</comment>
<dbReference type="InterPro" id="IPR009080">
    <property type="entry name" value="tRNAsynth_Ia_anticodon-bd"/>
</dbReference>
<dbReference type="InterPro" id="IPR025709">
    <property type="entry name" value="Leu_tRNA-synth_edit"/>
</dbReference>
<dbReference type="InterPro" id="IPR002300">
    <property type="entry name" value="aa-tRNA-synth_Ia"/>
</dbReference>
<evidence type="ECO:0000256" key="5">
    <source>
        <dbReference type="ARBA" id="ARBA00022840"/>
    </source>
</evidence>
<evidence type="ECO:0000313" key="14">
    <source>
        <dbReference type="EMBL" id="KKW09300.1"/>
    </source>
</evidence>